<reference evidence="2 3" key="1">
    <citation type="submission" date="2018-06" db="EMBL/GenBank/DDBJ databases">
        <title>A transcriptomic atlas of mushroom development highlights an independent origin of complex multicellularity.</title>
        <authorList>
            <consortium name="DOE Joint Genome Institute"/>
            <person name="Krizsan K."/>
            <person name="Almasi E."/>
            <person name="Merenyi Z."/>
            <person name="Sahu N."/>
            <person name="Viragh M."/>
            <person name="Koszo T."/>
            <person name="Mondo S."/>
            <person name="Kiss B."/>
            <person name="Balint B."/>
            <person name="Kues U."/>
            <person name="Barry K."/>
            <person name="Hegedus J.C."/>
            <person name="Henrissat B."/>
            <person name="Johnson J."/>
            <person name="Lipzen A."/>
            <person name="Ohm R."/>
            <person name="Nagy I."/>
            <person name="Pangilinan J."/>
            <person name="Yan J."/>
            <person name="Xiong Y."/>
            <person name="Grigoriev I.V."/>
            <person name="Hibbett D.S."/>
            <person name="Nagy L.G."/>
        </authorList>
    </citation>
    <scope>NUCLEOTIDE SEQUENCE [LARGE SCALE GENOMIC DNA]</scope>
    <source>
        <strain evidence="2 3">SZMC22713</strain>
    </source>
</reference>
<feature type="compositionally biased region" description="Basic and acidic residues" evidence="1">
    <location>
        <begin position="252"/>
        <end position="262"/>
    </location>
</feature>
<dbReference type="EMBL" id="ML170170">
    <property type="protein sequence ID" value="TDL23357.1"/>
    <property type="molecule type" value="Genomic_DNA"/>
</dbReference>
<evidence type="ECO:0000313" key="3">
    <source>
        <dbReference type="Proteomes" id="UP000294933"/>
    </source>
</evidence>
<organism evidence="2 3">
    <name type="scientific">Rickenella mellea</name>
    <dbReference type="NCBI Taxonomy" id="50990"/>
    <lineage>
        <taxon>Eukaryota</taxon>
        <taxon>Fungi</taxon>
        <taxon>Dikarya</taxon>
        <taxon>Basidiomycota</taxon>
        <taxon>Agaricomycotina</taxon>
        <taxon>Agaricomycetes</taxon>
        <taxon>Hymenochaetales</taxon>
        <taxon>Rickenellaceae</taxon>
        <taxon>Rickenella</taxon>
    </lineage>
</organism>
<dbReference type="OrthoDB" id="2340858at2759"/>
<sequence length="494" mass="55454">MNKEQTTATDEIKVAVNWFFFDRSLPKSRPRVIELPRSLFDAPSQYCQPAFASELLRRHSCQADENSIEFWKPREPLLPTTCNGDPGWIETINDEKFGQLFENIPFPSPLATAIEIETLNKDLVHLIVSAENAFKVGAVEDEVQKTSKRPLSGAGSDTQDSKPARSSIETDPTSDWLIGLHQALWNKRELRDSIYFEKEITFSDFLALEECLKQIPSRDAPPDKGWYVRDIKLAMLDSILPAVPTVEIHGGGGKDEDNKGGDDGDGTDSDSEDDEGDDRDNVESDDRDNVEGDDQDDQGDIHDNEDDGQDDDIRSLFPVRVRYINLSSLKLKSTTDRCPSPIFIRDEYTIMTRVLNNGPPGKAGSAIVTGQPGKTTYLYERLIDRLLDGMPTYFQTEEGVVFFISDAVTSVKTRTLHRAGDNVVALVDADLLFTRPQHVLLTSVDIQIIVASSPKGKGKWSWLDQLGSRRGMIYAMDLWSYQEFMSCLRSVFEV</sequence>
<evidence type="ECO:0000313" key="2">
    <source>
        <dbReference type="EMBL" id="TDL23357.1"/>
    </source>
</evidence>
<dbReference type="Proteomes" id="UP000294933">
    <property type="component" value="Unassembled WGS sequence"/>
</dbReference>
<keyword evidence="3" id="KW-1185">Reference proteome</keyword>
<feature type="region of interest" description="Disordered" evidence="1">
    <location>
        <begin position="145"/>
        <end position="172"/>
    </location>
</feature>
<gene>
    <name evidence="2" type="ORF">BD410DRAFT_838861</name>
</gene>
<dbReference type="AlphaFoldDB" id="A0A4Y7Q6T4"/>
<protein>
    <submittedName>
        <fullName evidence="2">Uncharacterized protein</fullName>
    </submittedName>
</protein>
<evidence type="ECO:0000256" key="1">
    <source>
        <dbReference type="SAM" id="MobiDB-lite"/>
    </source>
</evidence>
<feature type="compositionally biased region" description="Acidic residues" evidence="1">
    <location>
        <begin position="291"/>
        <end position="310"/>
    </location>
</feature>
<accession>A0A4Y7Q6T4</accession>
<dbReference type="VEuPathDB" id="FungiDB:BD410DRAFT_838861"/>
<feature type="compositionally biased region" description="Acidic residues" evidence="1">
    <location>
        <begin position="263"/>
        <end position="278"/>
    </location>
</feature>
<proteinExistence type="predicted"/>
<name>A0A4Y7Q6T4_9AGAM</name>
<feature type="region of interest" description="Disordered" evidence="1">
    <location>
        <begin position="245"/>
        <end position="313"/>
    </location>
</feature>
<feature type="compositionally biased region" description="Basic and acidic residues" evidence="1">
    <location>
        <begin position="279"/>
        <end position="290"/>
    </location>
</feature>